<dbReference type="Pfam" id="PF07873">
    <property type="entry name" value="YabP"/>
    <property type="match status" value="1"/>
</dbReference>
<name>A0A395XQW7_9FIRM</name>
<dbReference type="Gene3D" id="2.60.40.2000">
    <property type="match status" value="1"/>
</dbReference>
<reference evidence="1 2" key="1">
    <citation type="submission" date="2018-08" db="EMBL/GenBank/DDBJ databases">
        <title>A genome reference for cultivated species of the human gut microbiota.</title>
        <authorList>
            <person name="Zou Y."/>
            <person name="Xue W."/>
            <person name="Luo G."/>
        </authorList>
    </citation>
    <scope>NUCLEOTIDE SEQUENCE [LARGE SCALE GENOMIC DNA]</scope>
    <source>
        <strain evidence="1 2">AF12-11</strain>
    </source>
</reference>
<dbReference type="Proteomes" id="UP000266376">
    <property type="component" value="Unassembled WGS sequence"/>
</dbReference>
<dbReference type="EMBL" id="QSAJ01000017">
    <property type="protein sequence ID" value="RGW53346.1"/>
    <property type="molecule type" value="Genomic_DNA"/>
</dbReference>
<evidence type="ECO:0000313" key="2">
    <source>
        <dbReference type="Proteomes" id="UP000266376"/>
    </source>
</evidence>
<dbReference type="AlphaFoldDB" id="A0A395XQW7"/>
<organism evidence="1 2">
    <name type="scientific">Dorea formicigenerans</name>
    <dbReference type="NCBI Taxonomy" id="39486"/>
    <lineage>
        <taxon>Bacteria</taxon>
        <taxon>Bacillati</taxon>
        <taxon>Bacillota</taxon>
        <taxon>Clostridia</taxon>
        <taxon>Lachnospirales</taxon>
        <taxon>Lachnospiraceae</taxon>
        <taxon>Dorea</taxon>
    </lineage>
</organism>
<proteinExistence type="predicted"/>
<gene>
    <name evidence="1" type="primary">yqfC</name>
    <name evidence="1" type="ORF">DWV67_08275</name>
</gene>
<protein>
    <submittedName>
        <fullName evidence="1">Sporulation protein YqfC</fullName>
    </submittedName>
</protein>
<dbReference type="InterPro" id="IPR038705">
    <property type="entry name" value="YabP_sf"/>
</dbReference>
<dbReference type="InterPro" id="IPR022477">
    <property type="entry name" value="Spore_YqfC"/>
</dbReference>
<evidence type="ECO:0000313" key="1">
    <source>
        <dbReference type="EMBL" id="RGW53346.1"/>
    </source>
</evidence>
<sequence>MSIDLENSKRKAAKASKFPEDVVLGMPNVEILGHSEMRIENYRGLIEYTDQLVRVQTKIGQIRITGKHLQVDSYTTDDMKITGKIQNIEYQT</sequence>
<dbReference type="InterPro" id="IPR022476">
    <property type="entry name" value="Spore_YabP/YqfC"/>
</dbReference>
<comment type="caution">
    <text evidence="1">The sequence shown here is derived from an EMBL/GenBank/DDBJ whole genome shotgun (WGS) entry which is preliminary data.</text>
</comment>
<dbReference type="NCBIfam" id="TIGR02856">
    <property type="entry name" value="spore_yqfC"/>
    <property type="match status" value="1"/>
</dbReference>
<accession>A0A395XQW7</accession>